<proteinExistence type="predicted"/>
<comment type="caution">
    <text evidence="2">The sequence shown here is derived from an EMBL/GenBank/DDBJ whole genome shotgun (WGS) entry which is preliminary data.</text>
</comment>
<reference evidence="2 4" key="1">
    <citation type="journal article" date="2015" name="Genome Biol. Evol.">
        <title>Comparative Genomics of a Bacterivorous Green Alga Reveals Evolutionary Causalities and Consequences of Phago-Mixotrophic Mode of Nutrition.</title>
        <authorList>
            <person name="Burns J.A."/>
            <person name="Paasch A."/>
            <person name="Narechania A."/>
            <person name="Kim E."/>
        </authorList>
    </citation>
    <scope>NUCLEOTIDE SEQUENCE [LARGE SCALE GENOMIC DNA]</scope>
    <source>
        <strain evidence="2">PLY_AMNH</strain>
    </source>
</reference>
<dbReference type="EMBL" id="LGRX02029682">
    <property type="protein sequence ID" value="KAK3246576.1"/>
    <property type="molecule type" value="Genomic_DNA"/>
</dbReference>
<evidence type="ECO:0000256" key="1">
    <source>
        <dbReference type="SAM" id="MobiDB-lite"/>
    </source>
</evidence>
<evidence type="ECO:0008006" key="5">
    <source>
        <dbReference type="Google" id="ProtNLM"/>
    </source>
</evidence>
<dbReference type="Gene3D" id="3.40.50.10300">
    <property type="entry name" value="CoaB-like"/>
    <property type="match status" value="1"/>
</dbReference>
<evidence type="ECO:0000313" key="4">
    <source>
        <dbReference type="Proteomes" id="UP001190700"/>
    </source>
</evidence>
<dbReference type="EMBL" id="LGRX02029681">
    <property type="protein sequence ID" value="KAK3246581.1"/>
    <property type="molecule type" value="Genomic_DNA"/>
</dbReference>
<sequence length="275" mass="30616">MAWLQALGTYINGDPPPIDVPEYRDQRGPAPRLPAQNFSEAKPDASSQPAANPEPRKLIDFFREDCPPFPKGQEELKRIQDFINFHGWVPYNDSANQPIDQQGKARPVVVVTSGGTTVPLERRCVRFIDNFSAGNRGAASTEYFLEQGYAVIMLNRTNSCQPFERSVPQGASFLQCLAASPQDFHVEALPEAAPALRRAVLQLQETQRSNTLLKVNFENVFEYLQLLRVLGKALRPCGAKAMFYLAAAVSDFYIPWTSLVTPPAAGTFHGPLWQH</sequence>
<reference evidence="2" key="2">
    <citation type="submission" date="2023-06" db="EMBL/GenBank/DDBJ databases">
        <title>Long-read-based genome assembly of the green algal bacterivore Cymbomonas tetramitiformis.</title>
        <authorList>
            <person name="Gyaltshen Y."/>
            <person name="Rozenberg A."/>
            <person name="Paasch A."/>
            <person name="Burns J.A."/>
            <person name="Warring S."/>
            <person name="Larson R."/>
            <person name="Maurer-Alcala X."/>
            <person name="Dacks J."/>
            <person name="Kim E."/>
        </authorList>
    </citation>
    <scope>NUCLEOTIDE SEQUENCE</scope>
    <source>
        <strain evidence="2">PLY_AMNH</strain>
    </source>
</reference>
<accession>A0AAE0EZJ3</accession>
<organism evidence="2 4">
    <name type="scientific">Cymbomonas tetramitiformis</name>
    <dbReference type="NCBI Taxonomy" id="36881"/>
    <lineage>
        <taxon>Eukaryota</taxon>
        <taxon>Viridiplantae</taxon>
        <taxon>Chlorophyta</taxon>
        <taxon>Pyramimonadophyceae</taxon>
        <taxon>Pyramimonadales</taxon>
        <taxon>Pyramimonadaceae</taxon>
        <taxon>Cymbomonas</taxon>
    </lineage>
</organism>
<evidence type="ECO:0000313" key="3">
    <source>
        <dbReference type="EMBL" id="KAK3246581.1"/>
    </source>
</evidence>
<evidence type="ECO:0000313" key="2">
    <source>
        <dbReference type="EMBL" id="KAK3246576.1"/>
    </source>
</evidence>
<protein>
    <recommendedName>
        <fullName evidence="5">DNA/pantothenate metabolism flavoprotein C-terminal domain-containing protein</fullName>
    </recommendedName>
</protein>
<keyword evidence="4" id="KW-1185">Reference proteome</keyword>
<gene>
    <name evidence="3" type="ORF">CYMTET_43890</name>
    <name evidence="2" type="ORF">CYMTET_43894</name>
</gene>
<dbReference type="InterPro" id="IPR035929">
    <property type="entry name" value="CoaB-like_sf"/>
</dbReference>
<dbReference type="SUPFAM" id="SSF102645">
    <property type="entry name" value="CoaB-like"/>
    <property type="match status" value="1"/>
</dbReference>
<name>A0AAE0EZJ3_9CHLO</name>
<feature type="region of interest" description="Disordered" evidence="1">
    <location>
        <begin position="14"/>
        <end position="53"/>
    </location>
</feature>
<dbReference type="AlphaFoldDB" id="A0AAE0EZJ3"/>
<dbReference type="Proteomes" id="UP001190700">
    <property type="component" value="Unassembled WGS sequence"/>
</dbReference>